<dbReference type="EMBL" id="CYKH01002163">
    <property type="protein sequence ID" value="CUG93568.1"/>
    <property type="molecule type" value="Genomic_DNA"/>
</dbReference>
<gene>
    <name evidence="1" type="ORF">BSAL_43535</name>
</gene>
<accession>A0A0S4JWQ6</accession>
<dbReference type="Proteomes" id="UP000051952">
    <property type="component" value="Unassembled WGS sequence"/>
</dbReference>
<name>A0A0S4JWQ6_BODSA</name>
<evidence type="ECO:0000313" key="2">
    <source>
        <dbReference type="Proteomes" id="UP000051952"/>
    </source>
</evidence>
<proteinExistence type="predicted"/>
<evidence type="ECO:0000313" key="1">
    <source>
        <dbReference type="EMBL" id="CUG93568.1"/>
    </source>
</evidence>
<reference evidence="2" key="1">
    <citation type="submission" date="2015-09" db="EMBL/GenBank/DDBJ databases">
        <authorList>
            <consortium name="Pathogen Informatics"/>
        </authorList>
    </citation>
    <scope>NUCLEOTIDE SEQUENCE [LARGE SCALE GENOMIC DNA]</scope>
    <source>
        <strain evidence="2">Lake Konstanz</strain>
    </source>
</reference>
<protein>
    <submittedName>
        <fullName evidence="1">Uncharacterized protein</fullName>
    </submittedName>
</protein>
<dbReference type="AlphaFoldDB" id="A0A0S4JWQ6"/>
<dbReference type="VEuPathDB" id="TriTrypDB:BSAL_43535"/>
<sequence length="179" mass="19510">MSSSHVSSFTSNADTYTSNPGFDRVVAAPLWPLTFVTQGSPLVLDVSDSINMTIHLITTEDDAPPSSAMRIFGQRTRTLSENDSGGVLFLAARTSYLSVVVQGIKPSLATVSVDSTKDTMMTTAFILIGGGATVLRNQSKHLLIFSRHAKKNQKRKMNLREFQLLFTPLGRAIHRNTAP</sequence>
<keyword evidence="2" id="KW-1185">Reference proteome</keyword>
<organism evidence="1 2">
    <name type="scientific">Bodo saltans</name>
    <name type="common">Flagellated protozoan</name>
    <dbReference type="NCBI Taxonomy" id="75058"/>
    <lineage>
        <taxon>Eukaryota</taxon>
        <taxon>Discoba</taxon>
        <taxon>Euglenozoa</taxon>
        <taxon>Kinetoplastea</taxon>
        <taxon>Metakinetoplastina</taxon>
        <taxon>Eubodonida</taxon>
        <taxon>Bodonidae</taxon>
        <taxon>Bodo</taxon>
    </lineage>
</organism>